<evidence type="ECO:0008006" key="3">
    <source>
        <dbReference type="Google" id="ProtNLM"/>
    </source>
</evidence>
<reference evidence="1" key="1">
    <citation type="submission" date="2024-05" db="EMBL/GenBank/DDBJ databases">
        <title>Genome Sequences of Four Agar- Degrading Marine Bacteria.</title>
        <authorList>
            <person name="Phillips E.K."/>
            <person name="Shaffer J.C."/>
            <person name="Henson M.W."/>
            <person name="Temperton B."/>
            <person name="Thrash C.J."/>
            <person name="Martin M.O."/>
        </authorList>
    </citation>
    <scope>NUCLEOTIDE SEQUENCE</scope>
    <source>
        <strain evidence="1">EKP203</strain>
    </source>
</reference>
<protein>
    <recommendedName>
        <fullName evidence="3">Solute-binding protein family 3/N-terminal domain-containing protein</fullName>
    </recommendedName>
</protein>
<gene>
    <name evidence="1" type="ORF">QWJ08_18815</name>
</gene>
<organism evidence="1 2">
    <name type="scientific">Vibrio agarivorans</name>
    <dbReference type="NCBI Taxonomy" id="153622"/>
    <lineage>
        <taxon>Bacteria</taxon>
        <taxon>Pseudomonadati</taxon>
        <taxon>Pseudomonadota</taxon>
        <taxon>Gammaproteobacteria</taxon>
        <taxon>Vibrionales</taxon>
        <taxon>Vibrionaceae</taxon>
        <taxon>Vibrio</taxon>
    </lineage>
</organism>
<comment type="caution">
    <text evidence="1">The sequence shown here is derived from an EMBL/GenBank/DDBJ whole genome shotgun (WGS) entry which is preliminary data.</text>
</comment>
<sequence length="245" mass="27706">MKIAAFIASALFLSHLSHNKTSAIRQLANHTECLVSGAVNRSLYLPFKAYVVNNTASHGLSEALCSDVLFGSRYSHAVVNWKHKSLVSSIDMLSNNYHILYIDEAHLRSHFPDYATKYAVLSGEKEEDLFLVSIQHSDSIRFNTSYGLLSDPLNYTGNIRPSMFISNQLGRQAPPNVTYYSNVDSMIRGLESGEVDYIPLTNRYDLSIYNTKLLIEKNVNYHQWYVSRELSPTIIEDVKNMVSSL</sequence>
<dbReference type="RefSeq" id="WP_289963462.1">
    <property type="nucleotide sequence ID" value="NZ_JAUEOZ010000002.1"/>
</dbReference>
<evidence type="ECO:0000313" key="1">
    <source>
        <dbReference type="EMBL" id="MDN2483400.1"/>
    </source>
</evidence>
<name>A0ABT7Y5S4_9VIBR</name>
<evidence type="ECO:0000313" key="2">
    <source>
        <dbReference type="Proteomes" id="UP001169719"/>
    </source>
</evidence>
<dbReference type="Proteomes" id="UP001169719">
    <property type="component" value="Unassembled WGS sequence"/>
</dbReference>
<proteinExistence type="predicted"/>
<keyword evidence="2" id="KW-1185">Reference proteome</keyword>
<dbReference type="EMBL" id="JAUEOZ010000002">
    <property type="protein sequence ID" value="MDN2483400.1"/>
    <property type="molecule type" value="Genomic_DNA"/>
</dbReference>
<accession>A0ABT7Y5S4</accession>